<proteinExistence type="predicted"/>
<name>I7MFF0_TETTS</name>
<dbReference type="InParanoid" id="I7MFF0"/>
<dbReference type="Proteomes" id="UP000009168">
    <property type="component" value="Unassembled WGS sequence"/>
</dbReference>
<sequence>MELEFDLCDQPSTYSDIFEHPLQEYVWKRILIEEQPIEVLLNIMKFLDLRDIFCVLNHTSREFYKLISKNNQFRSNLIKMIFKRSTGFSLPFSSNLSEEKIIKTLLIPSQINNPIAFYGYASNGGFDQLHEYWVDTAFIKGLWSICSKLGIKNVNIAGSTLSDSKNIYSTYLKNFKSIDDMVCSISNYIKFNFNGDAFSFNYIKRIFYGFSLEEFEQVDKMYRVSCMNQNQFRANHEQMKGLLKIAIDLYQKTSLCKQINLSVHENYIEDTQNVLCNETINILTGVQISREGFFSCPVKTLMLFGSNKRIKVEKNPDLDYFNDIDNEYTLEKIINKKNLKIVDTNIKIFKSQSRYFDIEQTEFKFAVFSNQNDESENQELQEMENEDKQQLQPIAWVQYTAEYIDYICLQFRRMNYFNCKHVAVKLIDSENRIKEKDKYSSTNIDFNYIQFKGMQIKLN</sequence>
<evidence type="ECO:0000313" key="3">
    <source>
        <dbReference type="Proteomes" id="UP000009168"/>
    </source>
</evidence>
<dbReference type="InterPro" id="IPR036047">
    <property type="entry name" value="F-box-like_dom_sf"/>
</dbReference>
<gene>
    <name evidence="2" type="ORF">TTHERM_00773100</name>
</gene>
<dbReference type="OMA" id="CTFEPKG"/>
<dbReference type="RefSeq" id="XP_001031563.1">
    <property type="nucleotide sequence ID" value="XM_001031563.1"/>
</dbReference>
<dbReference type="InterPro" id="IPR001810">
    <property type="entry name" value="F-box_dom"/>
</dbReference>
<dbReference type="OrthoDB" id="322025at2759"/>
<dbReference type="CDD" id="cd09917">
    <property type="entry name" value="F-box_SF"/>
    <property type="match status" value="1"/>
</dbReference>
<dbReference type="SUPFAM" id="SSF81383">
    <property type="entry name" value="F-box domain"/>
    <property type="match status" value="1"/>
</dbReference>
<dbReference type="PROSITE" id="PS50181">
    <property type="entry name" value="FBOX"/>
    <property type="match status" value="1"/>
</dbReference>
<dbReference type="AlphaFoldDB" id="I7MFF0"/>
<protein>
    <submittedName>
        <fullName evidence="2">F-box protein</fullName>
    </submittedName>
</protein>
<accession>I7MFF0</accession>
<dbReference type="HOGENOM" id="CLU_596543_0_0_1"/>
<keyword evidence="3" id="KW-1185">Reference proteome</keyword>
<dbReference type="GeneID" id="7837351"/>
<organism evidence="2 3">
    <name type="scientific">Tetrahymena thermophila (strain SB210)</name>
    <dbReference type="NCBI Taxonomy" id="312017"/>
    <lineage>
        <taxon>Eukaryota</taxon>
        <taxon>Sar</taxon>
        <taxon>Alveolata</taxon>
        <taxon>Ciliophora</taxon>
        <taxon>Intramacronucleata</taxon>
        <taxon>Oligohymenophorea</taxon>
        <taxon>Hymenostomatida</taxon>
        <taxon>Tetrahymenina</taxon>
        <taxon>Tetrahymenidae</taxon>
        <taxon>Tetrahymena</taxon>
    </lineage>
</organism>
<dbReference type="KEGG" id="tet:TTHERM_00773100"/>
<evidence type="ECO:0000313" key="2">
    <source>
        <dbReference type="EMBL" id="EAR83900.1"/>
    </source>
</evidence>
<evidence type="ECO:0000259" key="1">
    <source>
        <dbReference type="PROSITE" id="PS50181"/>
    </source>
</evidence>
<reference evidence="3" key="1">
    <citation type="journal article" date="2006" name="PLoS Biol.">
        <title>Macronuclear genome sequence of the ciliate Tetrahymena thermophila, a model eukaryote.</title>
        <authorList>
            <person name="Eisen J.A."/>
            <person name="Coyne R.S."/>
            <person name="Wu M."/>
            <person name="Wu D."/>
            <person name="Thiagarajan M."/>
            <person name="Wortman J.R."/>
            <person name="Badger J.H."/>
            <person name="Ren Q."/>
            <person name="Amedeo P."/>
            <person name="Jones K.M."/>
            <person name="Tallon L.J."/>
            <person name="Delcher A.L."/>
            <person name="Salzberg S.L."/>
            <person name="Silva J.C."/>
            <person name="Haas B.J."/>
            <person name="Majoros W.H."/>
            <person name="Farzad M."/>
            <person name="Carlton J.M."/>
            <person name="Smith R.K. Jr."/>
            <person name="Garg J."/>
            <person name="Pearlman R.E."/>
            <person name="Karrer K.M."/>
            <person name="Sun L."/>
            <person name="Manning G."/>
            <person name="Elde N.C."/>
            <person name="Turkewitz A.P."/>
            <person name="Asai D.J."/>
            <person name="Wilkes D.E."/>
            <person name="Wang Y."/>
            <person name="Cai H."/>
            <person name="Collins K."/>
            <person name="Stewart B.A."/>
            <person name="Lee S.R."/>
            <person name="Wilamowska K."/>
            <person name="Weinberg Z."/>
            <person name="Ruzzo W.L."/>
            <person name="Wloga D."/>
            <person name="Gaertig J."/>
            <person name="Frankel J."/>
            <person name="Tsao C.-C."/>
            <person name="Gorovsky M.A."/>
            <person name="Keeling P.J."/>
            <person name="Waller R.F."/>
            <person name="Patron N.J."/>
            <person name="Cherry J.M."/>
            <person name="Stover N.A."/>
            <person name="Krieger C.J."/>
            <person name="del Toro C."/>
            <person name="Ryder H.F."/>
            <person name="Williamson S.C."/>
            <person name="Barbeau R.A."/>
            <person name="Hamilton E.P."/>
            <person name="Orias E."/>
        </authorList>
    </citation>
    <scope>NUCLEOTIDE SEQUENCE [LARGE SCALE GENOMIC DNA]</scope>
    <source>
        <strain evidence="3">SB210</strain>
    </source>
</reference>
<feature type="domain" description="F-box" evidence="1">
    <location>
        <begin position="29"/>
        <end position="76"/>
    </location>
</feature>
<dbReference type="EMBL" id="GG662514">
    <property type="protein sequence ID" value="EAR83900.1"/>
    <property type="molecule type" value="Genomic_DNA"/>
</dbReference>